<dbReference type="EMBL" id="CP137573">
    <property type="protein sequence ID" value="WOX26742.1"/>
    <property type="molecule type" value="Genomic_DNA"/>
</dbReference>
<evidence type="ECO:0000313" key="2">
    <source>
        <dbReference type="Proteomes" id="UP001301731"/>
    </source>
</evidence>
<evidence type="ECO:0000313" key="1">
    <source>
        <dbReference type="EMBL" id="WOX26742.1"/>
    </source>
</evidence>
<keyword evidence="2" id="KW-1185">Reference proteome</keyword>
<dbReference type="Proteomes" id="UP001301731">
    <property type="component" value="Chromosome"/>
</dbReference>
<dbReference type="InterPro" id="IPR036410">
    <property type="entry name" value="HSP_DnaJ_Cys-rich_dom_sf"/>
</dbReference>
<dbReference type="SUPFAM" id="SSF57938">
    <property type="entry name" value="DnaJ/Hsp40 cysteine-rich domain"/>
    <property type="match status" value="1"/>
</dbReference>
<sequence>MAHHDHTPARICSNCDGHASVAVTLGVRDHAGHLRTVTAHCPVCHGSGTRPTRRPLTVPAVSA</sequence>
<organism evidence="1 2">
    <name type="scientific">Streptomyces solicathayae</name>
    <dbReference type="NCBI Taxonomy" id="3081768"/>
    <lineage>
        <taxon>Bacteria</taxon>
        <taxon>Bacillati</taxon>
        <taxon>Actinomycetota</taxon>
        <taxon>Actinomycetes</taxon>
        <taxon>Kitasatosporales</taxon>
        <taxon>Streptomycetaceae</taxon>
        <taxon>Streptomyces</taxon>
    </lineage>
</organism>
<gene>
    <name evidence="1" type="ORF">R2D22_24165</name>
</gene>
<reference evidence="1 2" key="1">
    <citation type="submission" date="2023-10" db="EMBL/GenBank/DDBJ databases">
        <title>The genome sequence of Streptomyces sp. HUAS YS2.</title>
        <authorList>
            <person name="Mo P."/>
        </authorList>
    </citation>
    <scope>NUCLEOTIDE SEQUENCE [LARGE SCALE GENOMIC DNA]</scope>
    <source>
        <strain evidence="1 2">HUAS YS2</strain>
    </source>
</reference>
<accession>A0ABZ0M4R8</accession>
<proteinExistence type="predicted"/>
<protein>
    <submittedName>
        <fullName evidence="1">Uncharacterized protein</fullName>
    </submittedName>
</protein>
<name>A0ABZ0M4R8_9ACTN</name>